<keyword evidence="3" id="KW-1185">Reference proteome</keyword>
<dbReference type="PaxDb" id="4113-PGSC0003DMT400032767"/>
<sequence length="74" mass="8712">MLNLNFSCLTGLVSLISFWCHLLFLYTFLFFLHFQQDGPIQIPEIPEDIIYPEEELFDVDSLLDDDTFMSIAFE</sequence>
<dbReference type="Proteomes" id="UP000011115">
    <property type="component" value="Unassembled WGS sequence"/>
</dbReference>
<dbReference type="InParanoid" id="M1AY03"/>
<proteinExistence type="predicted"/>
<dbReference type="EnsemblPlants" id="PGSC0003DMT400032767">
    <property type="protein sequence ID" value="PGSC0003DMT400032767"/>
    <property type="gene ID" value="PGSC0003DMG400012582"/>
</dbReference>
<dbReference type="HOGENOM" id="CLU_2692565_0_0_1"/>
<feature type="transmembrane region" description="Helical" evidence="1">
    <location>
        <begin position="12"/>
        <end position="32"/>
    </location>
</feature>
<reference evidence="3" key="1">
    <citation type="journal article" date="2011" name="Nature">
        <title>Genome sequence and analysis of the tuber crop potato.</title>
        <authorList>
            <consortium name="The Potato Genome Sequencing Consortium"/>
        </authorList>
    </citation>
    <scope>NUCLEOTIDE SEQUENCE [LARGE SCALE GENOMIC DNA]</scope>
    <source>
        <strain evidence="3">cv. DM1-3 516 R44</strain>
    </source>
</reference>
<accession>M1AY03</accession>
<keyword evidence="1" id="KW-0812">Transmembrane</keyword>
<keyword evidence="1" id="KW-0472">Membrane</keyword>
<evidence type="ECO:0000256" key="1">
    <source>
        <dbReference type="SAM" id="Phobius"/>
    </source>
</evidence>
<dbReference type="Gramene" id="PGSC0003DMT400032767">
    <property type="protein sequence ID" value="PGSC0003DMT400032767"/>
    <property type="gene ID" value="PGSC0003DMG400012582"/>
</dbReference>
<dbReference type="AlphaFoldDB" id="M1AY03"/>
<evidence type="ECO:0000313" key="2">
    <source>
        <dbReference type="EnsemblPlants" id="PGSC0003DMT400032767"/>
    </source>
</evidence>
<reference evidence="2" key="2">
    <citation type="submission" date="2015-06" db="UniProtKB">
        <authorList>
            <consortium name="EnsemblPlants"/>
        </authorList>
    </citation>
    <scope>IDENTIFICATION</scope>
    <source>
        <strain evidence="2">DM1-3 516 R44</strain>
    </source>
</reference>
<name>M1AY03_SOLTU</name>
<evidence type="ECO:0000313" key="3">
    <source>
        <dbReference type="Proteomes" id="UP000011115"/>
    </source>
</evidence>
<keyword evidence="1" id="KW-1133">Transmembrane helix</keyword>
<organism evidence="2 3">
    <name type="scientific">Solanum tuberosum</name>
    <name type="common">Potato</name>
    <dbReference type="NCBI Taxonomy" id="4113"/>
    <lineage>
        <taxon>Eukaryota</taxon>
        <taxon>Viridiplantae</taxon>
        <taxon>Streptophyta</taxon>
        <taxon>Embryophyta</taxon>
        <taxon>Tracheophyta</taxon>
        <taxon>Spermatophyta</taxon>
        <taxon>Magnoliopsida</taxon>
        <taxon>eudicotyledons</taxon>
        <taxon>Gunneridae</taxon>
        <taxon>Pentapetalae</taxon>
        <taxon>asterids</taxon>
        <taxon>lamiids</taxon>
        <taxon>Solanales</taxon>
        <taxon>Solanaceae</taxon>
        <taxon>Solanoideae</taxon>
        <taxon>Solaneae</taxon>
        <taxon>Solanum</taxon>
    </lineage>
</organism>
<protein>
    <submittedName>
        <fullName evidence="2">Uncharacterized protein</fullName>
    </submittedName>
</protein>